<organism evidence="5 6">
    <name type="scientific">Duganella aceris</name>
    <dbReference type="NCBI Taxonomy" id="2703883"/>
    <lineage>
        <taxon>Bacteria</taxon>
        <taxon>Pseudomonadati</taxon>
        <taxon>Pseudomonadota</taxon>
        <taxon>Betaproteobacteria</taxon>
        <taxon>Burkholderiales</taxon>
        <taxon>Oxalobacteraceae</taxon>
        <taxon>Telluria group</taxon>
        <taxon>Duganella</taxon>
    </lineage>
</organism>
<keyword evidence="6" id="KW-1185">Reference proteome</keyword>
<dbReference type="PANTHER" id="PTHR33121:SF70">
    <property type="entry name" value="SIGNALING PROTEIN YKOW"/>
    <property type="match status" value="1"/>
</dbReference>
<dbReference type="Proteomes" id="UP000666369">
    <property type="component" value="Unassembled WGS sequence"/>
</dbReference>
<dbReference type="Gene3D" id="3.40.50.2300">
    <property type="match status" value="1"/>
</dbReference>
<dbReference type="PROSITE" id="PS50883">
    <property type="entry name" value="EAL"/>
    <property type="match status" value="1"/>
</dbReference>
<feature type="domain" description="EAL" evidence="4">
    <location>
        <begin position="1"/>
        <end position="229"/>
    </location>
</feature>
<feature type="modified residue" description="4-aspartylphosphate" evidence="1">
    <location>
        <position position="293"/>
    </location>
</feature>
<dbReference type="InterPro" id="IPR001633">
    <property type="entry name" value="EAL_dom"/>
</dbReference>
<sequence length="508" mass="55715">MDPVDDAVAELLLYQPLVDLRNGAVASLEAVVRQPHGAAGEQLLRRTCLDRRLWDGGVLAGAEVQVAINVGAQQLHDPAFGPAVAALLEQHGLDPRALTLELTEATLLKDAAASDAALDFFKRIGTCLVLDQFGTGPASLANLRRFPFDFIKIDARFVREAVVNHSAGALTKAIIAMAHNMGIRVVAEGVDTEAQCAFLREHLCDLIQGDFYAPPLPPAEVGELLRADRRLAPHLLRTQTRHRSLLLVDDEANILSALKRLLRPDGYEIRTAASGEEGLELLAQHSFDVIVSDQRMPGMDGADFLRQARNLRPDTIRIMLSGYTELQSVTDAVNEGAIFKFLTKPWNDEQLRHHLAEAFRLKEIADDNERLNMEVRTANHELASANRRMEQLLHHMQRQIHRDEISLNIAREILQHLPLPVIGMDEDGMIAFINAAAGRVLRRSGALLGNDAGSALPELFPAAGITLPPLGHQASIDGLRYAVTVYPMGERSAARGSLITLSRCEEDA</sequence>
<name>A0ABX0FV71_9BURK</name>
<dbReference type="Gene3D" id="3.20.20.450">
    <property type="entry name" value="EAL domain"/>
    <property type="match status" value="1"/>
</dbReference>
<dbReference type="InterPro" id="IPR050706">
    <property type="entry name" value="Cyclic-di-GMP_PDE-like"/>
</dbReference>
<dbReference type="PROSITE" id="PS50110">
    <property type="entry name" value="RESPONSE_REGULATORY"/>
    <property type="match status" value="1"/>
</dbReference>
<proteinExistence type="predicted"/>
<evidence type="ECO:0000259" key="4">
    <source>
        <dbReference type="PROSITE" id="PS50883"/>
    </source>
</evidence>
<evidence type="ECO:0000313" key="6">
    <source>
        <dbReference type="Proteomes" id="UP000666369"/>
    </source>
</evidence>
<dbReference type="SMART" id="SM00448">
    <property type="entry name" value="REC"/>
    <property type="match status" value="1"/>
</dbReference>
<comment type="caution">
    <text evidence="5">The sequence shown here is derived from an EMBL/GenBank/DDBJ whole genome shotgun (WGS) entry which is preliminary data.</text>
</comment>
<dbReference type="CDD" id="cd17569">
    <property type="entry name" value="REC_HupR-like"/>
    <property type="match status" value="1"/>
</dbReference>
<dbReference type="CDD" id="cd01948">
    <property type="entry name" value="EAL"/>
    <property type="match status" value="1"/>
</dbReference>
<evidence type="ECO:0000259" key="3">
    <source>
        <dbReference type="PROSITE" id="PS50110"/>
    </source>
</evidence>
<dbReference type="EMBL" id="JAADJT010000022">
    <property type="protein sequence ID" value="NGZ88460.1"/>
    <property type="molecule type" value="Genomic_DNA"/>
</dbReference>
<dbReference type="SMART" id="SM00052">
    <property type="entry name" value="EAL"/>
    <property type="match status" value="1"/>
</dbReference>
<feature type="coiled-coil region" evidence="2">
    <location>
        <begin position="361"/>
        <end position="395"/>
    </location>
</feature>
<gene>
    <name evidence="5" type="ORF">GW587_29920</name>
</gene>
<dbReference type="Pfam" id="PF00072">
    <property type="entry name" value="Response_reg"/>
    <property type="match status" value="1"/>
</dbReference>
<reference evidence="6" key="2">
    <citation type="submission" date="2023-07" db="EMBL/GenBank/DDBJ databases">
        <title>Duganella aceri sp. nov., isolated from tree sap.</title>
        <authorList>
            <person name="Kim I.S."/>
        </authorList>
    </citation>
    <scope>NUCLEOTIDE SEQUENCE [LARGE SCALE GENOMIC DNA]</scope>
    <source>
        <strain evidence="6">SAP-35</strain>
    </source>
</reference>
<keyword evidence="2" id="KW-0175">Coiled coil</keyword>
<dbReference type="InterPro" id="IPR001789">
    <property type="entry name" value="Sig_transdc_resp-reg_receiver"/>
</dbReference>
<evidence type="ECO:0000313" key="5">
    <source>
        <dbReference type="EMBL" id="NGZ88460.1"/>
    </source>
</evidence>
<evidence type="ECO:0000256" key="1">
    <source>
        <dbReference type="PROSITE-ProRule" id="PRU00169"/>
    </source>
</evidence>
<evidence type="ECO:0000256" key="2">
    <source>
        <dbReference type="SAM" id="Coils"/>
    </source>
</evidence>
<accession>A0ABX0FV71</accession>
<keyword evidence="1" id="KW-0597">Phosphoprotein</keyword>
<dbReference type="InterPro" id="IPR035919">
    <property type="entry name" value="EAL_sf"/>
</dbReference>
<dbReference type="Pfam" id="PF00563">
    <property type="entry name" value="EAL"/>
    <property type="match status" value="1"/>
</dbReference>
<reference evidence="5 6" key="1">
    <citation type="submission" date="2020-01" db="EMBL/GenBank/DDBJ databases">
        <authorList>
            <person name="Lee S.D."/>
        </authorList>
    </citation>
    <scope>NUCLEOTIDE SEQUENCE [LARGE SCALE GENOMIC DNA]</scope>
    <source>
        <strain evidence="5 6">SAP-35</strain>
    </source>
</reference>
<protein>
    <submittedName>
        <fullName evidence="5">EAL domain-containing protein</fullName>
    </submittedName>
</protein>
<feature type="domain" description="Response regulatory" evidence="3">
    <location>
        <begin position="244"/>
        <end position="359"/>
    </location>
</feature>
<dbReference type="PANTHER" id="PTHR33121">
    <property type="entry name" value="CYCLIC DI-GMP PHOSPHODIESTERASE PDEF"/>
    <property type="match status" value="1"/>
</dbReference>
<dbReference type="SUPFAM" id="SSF52172">
    <property type="entry name" value="CheY-like"/>
    <property type="match status" value="1"/>
</dbReference>
<dbReference type="InterPro" id="IPR011006">
    <property type="entry name" value="CheY-like_superfamily"/>
</dbReference>
<dbReference type="SUPFAM" id="SSF141868">
    <property type="entry name" value="EAL domain-like"/>
    <property type="match status" value="1"/>
</dbReference>
<dbReference type="RefSeq" id="WP_166108572.1">
    <property type="nucleotide sequence ID" value="NZ_JAADJT010000022.1"/>
</dbReference>